<dbReference type="InterPro" id="IPR013087">
    <property type="entry name" value="Znf_C2H2_type"/>
</dbReference>
<dbReference type="InterPro" id="IPR006612">
    <property type="entry name" value="THAP_Znf"/>
</dbReference>
<dbReference type="Pfam" id="PF00096">
    <property type="entry name" value="zf-C2H2"/>
    <property type="match status" value="4"/>
</dbReference>
<accession>A0A1S4FRF7</accession>
<dbReference type="OrthoDB" id="8922241at2759"/>
<evidence type="ECO:0000256" key="10">
    <source>
        <dbReference type="SAM" id="MobiDB-lite"/>
    </source>
</evidence>
<feature type="domain" description="C2H2-type" evidence="11">
    <location>
        <begin position="535"/>
        <end position="559"/>
    </location>
</feature>
<feature type="domain" description="C2H2-type" evidence="11">
    <location>
        <begin position="592"/>
        <end position="619"/>
    </location>
</feature>
<reference evidence="13" key="2">
    <citation type="journal article" date="2007" name="Science">
        <title>Genome sequence of Aedes aegypti, a major arbovirus vector.</title>
        <authorList>
            <person name="Nene V."/>
            <person name="Wortman J.R."/>
            <person name="Lawson D."/>
            <person name="Haas B."/>
            <person name="Kodira C."/>
            <person name="Tu Z.J."/>
            <person name="Loftus B."/>
            <person name="Xi Z."/>
            <person name="Megy K."/>
            <person name="Grabherr M."/>
            <person name="Ren Q."/>
            <person name="Zdobnov E.M."/>
            <person name="Lobo N.F."/>
            <person name="Campbell K.S."/>
            <person name="Brown S.E."/>
            <person name="Bonaldo M.F."/>
            <person name="Zhu J."/>
            <person name="Sinkins S.P."/>
            <person name="Hogenkamp D.G."/>
            <person name="Amedeo P."/>
            <person name="Arensburger P."/>
            <person name="Atkinson P.W."/>
            <person name="Bidwell S."/>
            <person name="Biedler J."/>
            <person name="Birney E."/>
            <person name="Bruggner R.V."/>
            <person name="Costas J."/>
            <person name="Coy M.R."/>
            <person name="Crabtree J."/>
            <person name="Crawford M."/>
            <person name="Debruyn B."/>
            <person name="Decaprio D."/>
            <person name="Eiglmeier K."/>
            <person name="Eisenstadt E."/>
            <person name="El-Dorry H."/>
            <person name="Gelbart W.M."/>
            <person name="Gomes S.L."/>
            <person name="Hammond M."/>
            <person name="Hannick L.I."/>
            <person name="Hogan J.R."/>
            <person name="Holmes M.H."/>
            <person name="Jaffe D."/>
            <person name="Johnston J.S."/>
            <person name="Kennedy R.C."/>
            <person name="Koo H."/>
            <person name="Kravitz S."/>
            <person name="Kriventseva E.V."/>
            <person name="Kulp D."/>
            <person name="Labutti K."/>
            <person name="Lee E."/>
            <person name="Li S."/>
            <person name="Lovin D.D."/>
            <person name="Mao C."/>
            <person name="Mauceli E."/>
            <person name="Menck C.F."/>
            <person name="Miller J.R."/>
            <person name="Montgomery P."/>
            <person name="Mori A."/>
            <person name="Nascimento A.L."/>
            <person name="Naveira H.F."/>
            <person name="Nusbaum C."/>
            <person name="O'leary S."/>
            <person name="Orvis J."/>
            <person name="Pertea M."/>
            <person name="Quesneville H."/>
            <person name="Reidenbach K.R."/>
            <person name="Rogers Y.H."/>
            <person name="Roth C.W."/>
            <person name="Schneider J.R."/>
            <person name="Schatz M."/>
            <person name="Shumway M."/>
            <person name="Stanke M."/>
            <person name="Stinson E.O."/>
            <person name="Tubio J.M."/>
            <person name="Vanzee J.P."/>
            <person name="Verjovski-Almeida S."/>
            <person name="Werner D."/>
            <person name="White O."/>
            <person name="Wyder S."/>
            <person name="Zeng Q."/>
            <person name="Zhao Q."/>
            <person name="Zhao Y."/>
            <person name="Hill C.A."/>
            <person name="Raikhel A.S."/>
            <person name="Soares M.B."/>
            <person name="Knudson D.L."/>
            <person name="Lee N.H."/>
            <person name="Galagan J."/>
            <person name="Salzberg S.L."/>
            <person name="Paulsen I.T."/>
            <person name="Dimopoulos G."/>
            <person name="Collins F.H."/>
            <person name="Birren B."/>
            <person name="Fraser-Liggett C.M."/>
            <person name="Severson D.W."/>
        </authorList>
    </citation>
    <scope>NUCLEOTIDE SEQUENCE [LARGE SCALE GENOMIC DNA]</scope>
    <source>
        <strain evidence="13">Liverpool</strain>
    </source>
</reference>
<dbReference type="FunFam" id="3.30.160.60:FF:000512">
    <property type="entry name" value="zinc finger protein 197 isoform X1"/>
    <property type="match status" value="1"/>
</dbReference>
<protein>
    <submittedName>
        <fullName evidence="13">AAEL010847-PA</fullName>
    </submittedName>
</protein>
<feature type="domain" description="THAP-type" evidence="12">
    <location>
        <begin position="1"/>
        <end position="76"/>
    </location>
</feature>
<dbReference type="PANTHER" id="PTHR24379">
    <property type="entry name" value="KRAB AND ZINC FINGER DOMAIN-CONTAINING"/>
    <property type="match status" value="1"/>
</dbReference>
<dbReference type="EMBL" id="CH477696">
    <property type="protein sequence ID" value="EAT37132.1"/>
    <property type="molecule type" value="Genomic_DNA"/>
</dbReference>
<reference evidence="13" key="1">
    <citation type="submission" date="2005-10" db="EMBL/GenBank/DDBJ databases">
        <authorList>
            <person name="Loftus B.J."/>
            <person name="Nene V.M."/>
            <person name="Hannick L.I."/>
            <person name="Bidwell S."/>
            <person name="Haas B."/>
            <person name="Amedeo P."/>
            <person name="Orvis J."/>
            <person name="Wortman J.R."/>
            <person name="White O.R."/>
            <person name="Salzberg S."/>
            <person name="Shumway M."/>
            <person name="Koo H."/>
            <person name="Zhao Y."/>
            <person name="Holmes M."/>
            <person name="Miller J."/>
            <person name="Schatz M."/>
            <person name="Pop M."/>
            <person name="Pai G."/>
            <person name="Utterback T."/>
            <person name="Rogers Y.-H."/>
            <person name="Kravitz S."/>
            <person name="Fraser C.M."/>
        </authorList>
    </citation>
    <scope>NUCLEOTIDE SEQUENCE</scope>
    <source>
        <strain evidence="13">Liverpool</strain>
    </source>
</reference>
<keyword evidence="6 9" id="KW-0238">DNA-binding</keyword>
<feature type="domain" description="C2H2-type" evidence="11">
    <location>
        <begin position="467"/>
        <end position="494"/>
    </location>
</feature>
<feature type="domain" description="C2H2-type" evidence="11">
    <location>
        <begin position="495"/>
        <end position="523"/>
    </location>
</feature>
<feature type="region of interest" description="Disordered" evidence="10">
    <location>
        <begin position="189"/>
        <end position="302"/>
    </location>
</feature>
<evidence type="ECO:0000256" key="7">
    <source>
        <dbReference type="ARBA" id="ARBA00023242"/>
    </source>
</evidence>
<comment type="subcellular location">
    <subcellularLocation>
        <location evidence="1">Nucleus</location>
    </subcellularLocation>
</comment>
<evidence type="ECO:0000256" key="1">
    <source>
        <dbReference type="ARBA" id="ARBA00004123"/>
    </source>
</evidence>
<feature type="domain" description="C2H2-type" evidence="11">
    <location>
        <begin position="566"/>
        <end position="589"/>
    </location>
</feature>
<dbReference type="InterPro" id="IPR036236">
    <property type="entry name" value="Znf_C2H2_sf"/>
</dbReference>
<evidence type="ECO:0000259" key="11">
    <source>
        <dbReference type="PROSITE" id="PS50157"/>
    </source>
</evidence>
<feature type="domain" description="C2H2-type" evidence="11">
    <location>
        <begin position="370"/>
        <end position="398"/>
    </location>
</feature>
<evidence type="ECO:0000256" key="6">
    <source>
        <dbReference type="ARBA" id="ARBA00023125"/>
    </source>
</evidence>
<keyword evidence="7" id="KW-0539">Nucleus</keyword>
<sequence>MSCAVPGCDASDQEYLVEFPRNPKLAERWRNAIEYGTGRPVLVAQEGQNQLQQLCLSHFATDGHAGTIGYREPSLFRDRQSNIVDVSSCRLCLRFELRSRMFPKAGKMEHVSLSSTIRAVMKVSLTMDDFLTEICERCLVKVDVLKAWARETLQQEMDFRELMSFARQECQSTVMEMKVEAVLMETKEEIPDEELRGPVSREVSPAIDDGEMDRATPNIEATDRKEVKKESKNDSVIEVQSSSEEDDVPLAKLRKTCRKKRVKKPSKTDPKSKKVRQRKQTFPKDTTPKKRGRKPGSPKPLRQEYLRDILAKKCYICNTSMDDIDGLVAHLTEIHAGKVDYKCDDCNKTFGKVTIYNRHLSCHDITVRPRKCAFCSLCFSAKESLNIHENKVHGANHPLPKRYKRRTKIYQCEQCGKIFLNDALLRQHDLYQHKKLPAATCKLCGKTFATKANLEKHYIVHSNERPYKCDKCSAAYKTSTALTKHSLLHDNLLPYECRYCEERFLTQGQYAKHRVLNHNSQMAKFAQREVISRSLPCALCSEVFTRSSDLQKHINDGHTDVAYPYLTCSECPEQFLQEQQLITHRNVHTDLYVCTVCSKHHSSAAQLRDHMESHNPSQPWQCNICLKRFSLQSNFSRHRLIHQADKRFKCEFCGKGFSQKGQLMNHRRTHTGERPFTCPACGRSFGDQPTYYKHRKRCMEKDGPAGELPDENDACEY</sequence>
<evidence type="ECO:0000256" key="9">
    <source>
        <dbReference type="PROSITE-ProRule" id="PRU00309"/>
    </source>
</evidence>
<feature type="domain" description="C2H2-type" evidence="11">
    <location>
        <begin position="439"/>
        <end position="466"/>
    </location>
</feature>
<evidence type="ECO:0000256" key="2">
    <source>
        <dbReference type="ARBA" id="ARBA00022723"/>
    </source>
</evidence>
<dbReference type="OMA" id="ECRYCEE"/>
<dbReference type="PANTHER" id="PTHR24379:SF121">
    <property type="entry name" value="C2H2-TYPE DOMAIN-CONTAINING PROTEIN"/>
    <property type="match status" value="1"/>
</dbReference>
<dbReference type="GO" id="GO:0005634">
    <property type="term" value="C:nucleus"/>
    <property type="evidence" value="ECO:0007669"/>
    <property type="project" value="UniProtKB-SubCell"/>
</dbReference>
<name>A0A1S4FRF7_AEDAE</name>
<evidence type="ECO:0000256" key="3">
    <source>
        <dbReference type="ARBA" id="ARBA00022737"/>
    </source>
</evidence>
<feature type="compositionally biased region" description="Basic residues" evidence="10">
    <location>
        <begin position="252"/>
        <end position="265"/>
    </location>
</feature>
<evidence type="ECO:0000256" key="8">
    <source>
        <dbReference type="PROSITE-ProRule" id="PRU00042"/>
    </source>
</evidence>
<dbReference type="PROSITE" id="PS50157">
    <property type="entry name" value="ZINC_FINGER_C2H2_2"/>
    <property type="match status" value="12"/>
</dbReference>
<evidence type="ECO:0000313" key="14">
    <source>
        <dbReference type="Proteomes" id="UP000682892"/>
    </source>
</evidence>
<feature type="domain" description="C2H2-type" evidence="11">
    <location>
        <begin position="648"/>
        <end position="675"/>
    </location>
</feature>
<feature type="domain" description="C2H2-type" evidence="11">
    <location>
        <begin position="410"/>
        <end position="433"/>
    </location>
</feature>
<evidence type="ECO:0000259" key="12">
    <source>
        <dbReference type="PROSITE" id="PS50950"/>
    </source>
</evidence>
<reference evidence="13" key="3">
    <citation type="submission" date="2012-09" db="EMBL/GenBank/DDBJ databases">
        <authorList>
            <consortium name="VectorBase"/>
        </authorList>
    </citation>
    <scope>NUCLEOTIDE SEQUENCE</scope>
    <source>
        <strain evidence="13">Liverpool</strain>
    </source>
</reference>
<dbReference type="Gene3D" id="3.30.160.60">
    <property type="entry name" value="Classic Zinc Finger"/>
    <property type="match status" value="8"/>
</dbReference>
<dbReference type="SMART" id="SM00355">
    <property type="entry name" value="ZnF_C2H2"/>
    <property type="match status" value="13"/>
</dbReference>
<dbReference type="AlphaFoldDB" id="A0A1S4FRF7"/>
<organism evidence="13 14">
    <name type="scientific">Aedes aegypti</name>
    <name type="common">Yellowfever mosquito</name>
    <name type="synonym">Culex aegypti</name>
    <dbReference type="NCBI Taxonomy" id="7159"/>
    <lineage>
        <taxon>Eukaryota</taxon>
        <taxon>Metazoa</taxon>
        <taxon>Ecdysozoa</taxon>
        <taxon>Arthropoda</taxon>
        <taxon>Hexapoda</taxon>
        <taxon>Insecta</taxon>
        <taxon>Pterygota</taxon>
        <taxon>Neoptera</taxon>
        <taxon>Endopterygota</taxon>
        <taxon>Diptera</taxon>
        <taxon>Nematocera</taxon>
        <taxon>Culicoidea</taxon>
        <taxon>Culicidae</taxon>
        <taxon>Culicinae</taxon>
        <taxon>Aedini</taxon>
        <taxon>Aedes</taxon>
        <taxon>Stegomyia</taxon>
    </lineage>
</organism>
<evidence type="ECO:0000256" key="5">
    <source>
        <dbReference type="ARBA" id="ARBA00022833"/>
    </source>
</evidence>
<evidence type="ECO:0000313" key="13">
    <source>
        <dbReference type="EMBL" id="EAT37132.1"/>
    </source>
</evidence>
<feature type="domain" description="C2H2-type" evidence="11">
    <location>
        <begin position="676"/>
        <end position="704"/>
    </location>
</feature>
<keyword evidence="4 8" id="KW-0863">Zinc-finger</keyword>
<evidence type="ECO:0000256" key="4">
    <source>
        <dbReference type="ARBA" id="ARBA00022771"/>
    </source>
</evidence>
<feature type="compositionally biased region" description="Basic and acidic residues" evidence="10">
    <location>
        <begin position="221"/>
        <end position="235"/>
    </location>
</feature>
<dbReference type="GO" id="GO:0003677">
    <property type="term" value="F:DNA binding"/>
    <property type="evidence" value="ECO:0007669"/>
    <property type="project" value="UniProtKB-UniRule"/>
</dbReference>
<dbReference type="KEGG" id="aag:5573991"/>
<dbReference type="Proteomes" id="UP000682892">
    <property type="component" value="Unassembled WGS sequence"/>
</dbReference>
<dbReference type="GO" id="GO:0008270">
    <property type="term" value="F:zinc ion binding"/>
    <property type="evidence" value="ECO:0007669"/>
    <property type="project" value="UniProtKB-KW"/>
</dbReference>
<dbReference type="HOGENOM" id="CLU_013641_0_0_1"/>
<keyword evidence="2" id="KW-0479">Metal-binding</keyword>
<dbReference type="PROSITE" id="PS00028">
    <property type="entry name" value="ZINC_FINGER_C2H2_1"/>
    <property type="match status" value="9"/>
</dbReference>
<keyword evidence="5" id="KW-0862">Zinc</keyword>
<dbReference type="PROSITE" id="PS50950">
    <property type="entry name" value="ZF_THAP"/>
    <property type="match status" value="1"/>
</dbReference>
<keyword evidence="3" id="KW-0677">Repeat</keyword>
<dbReference type="SUPFAM" id="SSF57667">
    <property type="entry name" value="beta-beta-alpha zinc fingers"/>
    <property type="match status" value="6"/>
</dbReference>
<feature type="domain" description="C2H2-type" evidence="11">
    <location>
        <begin position="620"/>
        <end position="647"/>
    </location>
</feature>
<proteinExistence type="predicted"/>
<feature type="domain" description="C2H2-type" evidence="11">
    <location>
        <begin position="341"/>
        <end position="363"/>
    </location>
</feature>
<gene>
    <name evidence="13" type="ORF">AaeL_AAEL010847</name>
</gene>